<keyword evidence="1" id="KW-0344">Guanine-nucleotide releasing factor</keyword>
<dbReference type="GO" id="GO:0005085">
    <property type="term" value="F:guanyl-nucleotide exchange factor activity"/>
    <property type="evidence" value="ECO:0007669"/>
    <property type="project" value="UniProtKB-KW"/>
</dbReference>
<evidence type="ECO:0000313" key="4">
    <source>
        <dbReference type="EMBL" id="CAH0547747.1"/>
    </source>
</evidence>
<organism evidence="4 5">
    <name type="scientific">Brassicogethes aeneus</name>
    <name type="common">Rape pollen beetle</name>
    <name type="synonym">Meligethes aeneus</name>
    <dbReference type="NCBI Taxonomy" id="1431903"/>
    <lineage>
        <taxon>Eukaryota</taxon>
        <taxon>Metazoa</taxon>
        <taxon>Ecdysozoa</taxon>
        <taxon>Arthropoda</taxon>
        <taxon>Hexapoda</taxon>
        <taxon>Insecta</taxon>
        <taxon>Pterygota</taxon>
        <taxon>Neoptera</taxon>
        <taxon>Endopterygota</taxon>
        <taxon>Coleoptera</taxon>
        <taxon>Polyphaga</taxon>
        <taxon>Cucujiformia</taxon>
        <taxon>Nitidulidae</taxon>
        <taxon>Meligethinae</taxon>
        <taxon>Brassicogethes</taxon>
    </lineage>
</organism>
<accession>A0A9P0ATY6</accession>
<dbReference type="Gene3D" id="1.20.900.10">
    <property type="entry name" value="Dbl homology (DH) domain"/>
    <property type="match status" value="1"/>
</dbReference>
<evidence type="ECO:0000259" key="3">
    <source>
        <dbReference type="PROSITE" id="PS50010"/>
    </source>
</evidence>
<feature type="domain" description="DH" evidence="3">
    <location>
        <begin position="170"/>
        <end position="234"/>
    </location>
</feature>
<evidence type="ECO:0000256" key="2">
    <source>
        <dbReference type="SAM" id="MobiDB-lite"/>
    </source>
</evidence>
<protein>
    <recommendedName>
        <fullName evidence="3">DH domain-containing protein</fullName>
    </recommendedName>
</protein>
<dbReference type="GO" id="GO:0007411">
    <property type="term" value="P:axon guidance"/>
    <property type="evidence" value="ECO:0007669"/>
    <property type="project" value="TreeGrafter"/>
</dbReference>
<dbReference type="GO" id="GO:0005737">
    <property type="term" value="C:cytoplasm"/>
    <property type="evidence" value="ECO:0007669"/>
    <property type="project" value="TreeGrafter"/>
</dbReference>
<sequence length="234" mass="26173">MTLRRRIFRRLSSLLKDVPSDMGNKPSVSEGEDEEERHAGAAAHGGGARTPGVEITNGGGEDADEELELPPPMKPIQEPILVTSPPPGVPDIEENPCKREQHSENQERNSLLRDAKSADAISDYAHRELSAQCSSNEATALAFSGDESDKPSEESSEESLQKKKENLLKKREFVLKELIDTEEAYVENLKEIVEDYMRTMADPECEIPIPEDLRNGKDKMVFGNIEAIYEWHKE</sequence>
<keyword evidence="5" id="KW-1185">Reference proteome</keyword>
<feature type="compositionally biased region" description="Basic and acidic residues" evidence="2">
    <location>
        <begin position="147"/>
        <end position="163"/>
    </location>
</feature>
<name>A0A9P0ATY6_BRAAE</name>
<feature type="region of interest" description="Disordered" evidence="2">
    <location>
        <begin position="15"/>
        <end position="116"/>
    </location>
</feature>
<dbReference type="PROSITE" id="PS50010">
    <property type="entry name" value="DH_2"/>
    <property type="match status" value="1"/>
</dbReference>
<evidence type="ECO:0000256" key="1">
    <source>
        <dbReference type="ARBA" id="ARBA00022658"/>
    </source>
</evidence>
<dbReference type="InterPro" id="IPR000219">
    <property type="entry name" value="DH_dom"/>
</dbReference>
<feature type="region of interest" description="Disordered" evidence="2">
    <location>
        <begin position="131"/>
        <end position="163"/>
    </location>
</feature>
<dbReference type="EMBL" id="OV121132">
    <property type="protein sequence ID" value="CAH0547747.1"/>
    <property type="molecule type" value="Genomic_DNA"/>
</dbReference>
<evidence type="ECO:0000313" key="5">
    <source>
        <dbReference type="Proteomes" id="UP001154078"/>
    </source>
</evidence>
<gene>
    <name evidence="4" type="ORF">MELIAE_LOCUS1674</name>
</gene>
<dbReference type="AlphaFoldDB" id="A0A9P0ATY6"/>
<dbReference type="InterPro" id="IPR051336">
    <property type="entry name" value="RhoGEF_Guanine_NuclExch_SF"/>
</dbReference>
<dbReference type="Proteomes" id="UP001154078">
    <property type="component" value="Chromosome 1"/>
</dbReference>
<dbReference type="GO" id="GO:0019898">
    <property type="term" value="C:extrinsic component of membrane"/>
    <property type="evidence" value="ECO:0007669"/>
    <property type="project" value="TreeGrafter"/>
</dbReference>
<dbReference type="OrthoDB" id="10256089at2759"/>
<dbReference type="SUPFAM" id="SSF48065">
    <property type="entry name" value="DBL homology domain (DH-domain)"/>
    <property type="match status" value="1"/>
</dbReference>
<proteinExistence type="predicted"/>
<dbReference type="InterPro" id="IPR035899">
    <property type="entry name" value="DBL_dom_sf"/>
</dbReference>
<dbReference type="Pfam" id="PF00621">
    <property type="entry name" value="RhoGEF"/>
    <property type="match status" value="1"/>
</dbReference>
<dbReference type="PANTHER" id="PTHR22826:SF106">
    <property type="entry name" value="TRIO, ISOFORM A"/>
    <property type="match status" value="1"/>
</dbReference>
<feature type="compositionally biased region" description="Basic and acidic residues" evidence="2">
    <location>
        <begin position="95"/>
        <end position="116"/>
    </location>
</feature>
<reference evidence="4" key="1">
    <citation type="submission" date="2021-12" db="EMBL/GenBank/DDBJ databases">
        <authorList>
            <person name="King R."/>
        </authorList>
    </citation>
    <scope>NUCLEOTIDE SEQUENCE</scope>
</reference>
<dbReference type="PANTHER" id="PTHR22826">
    <property type="entry name" value="RHO GUANINE EXCHANGE FACTOR-RELATED"/>
    <property type="match status" value="1"/>
</dbReference>